<sequence>MNDIATTMTFHLITTNSPGYESIISIIKSAYARAFQASVDPRPALLLTLTEETRDATDYLACVAFSQGKERPFFSEQYLPAPAEIGLSQALGREVRRDQILEVGSLASRRNGAGMHLVSHTPWFVLGLGYRYGLVTATRQVRHLIRSAGMEFVPLAAATREALPETDQAQWGSYYEHAPLTGVIDFLASFLSVAIHRNALHRVQEMTLSVQELKVS</sequence>
<dbReference type="KEGG" id="msil:METEAL_37050"/>
<dbReference type="RefSeq" id="WP_316413207.1">
    <property type="nucleotide sequence ID" value="NZ_AP027080.1"/>
</dbReference>
<gene>
    <name evidence="1" type="ORF">METEAL_37050</name>
</gene>
<dbReference type="InterPro" id="IPR022050">
    <property type="entry name" value="T_hemolysin"/>
</dbReference>
<name>A0AA48GK66_9BACT</name>
<protein>
    <submittedName>
        <fullName evidence="1">Thermostable hemolysin</fullName>
    </submittedName>
</protein>
<dbReference type="Proteomes" id="UP001238179">
    <property type="component" value="Chromosome"/>
</dbReference>
<keyword evidence="2" id="KW-1185">Reference proteome</keyword>
<proteinExistence type="predicted"/>
<evidence type="ECO:0000313" key="2">
    <source>
        <dbReference type="Proteomes" id="UP001238179"/>
    </source>
</evidence>
<dbReference type="AlphaFoldDB" id="A0AA48GK66"/>
<reference evidence="2" key="1">
    <citation type="journal article" date="2023" name="Int. J. Syst. Evol. Microbiol.">
        <title>Mesoterricola silvestris gen. nov., sp. nov., Mesoterricola sediminis sp. nov., Geothrix oryzae sp. nov., Geothrix edaphica sp. nov., Geothrix rubra sp. nov., and Geothrix limicola sp. nov., six novel members of Acidobacteriota isolated from soils.</title>
        <authorList>
            <person name="Itoh H."/>
            <person name="Sugisawa Y."/>
            <person name="Mise K."/>
            <person name="Xu Z."/>
            <person name="Kuniyasu M."/>
            <person name="Ushijima N."/>
            <person name="Kawano K."/>
            <person name="Kobayashi E."/>
            <person name="Shiratori Y."/>
            <person name="Masuda Y."/>
            <person name="Senoo K."/>
        </authorList>
    </citation>
    <scope>NUCLEOTIDE SEQUENCE [LARGE SCALE GENOMIC DNA]</scope>
    <source>
        <strain evidence="2">W79</strain>
    </source>
</reference>
<organism evidence="1 2">
    <name type="scientific">Mesoterricola silvestris</name>
    <dbReference type="NCBI Taxonomy" id="2927979"/>
    <lineage>
        <taxon>Bacteria</taxon>
        <taxon>Pseudomonadati</taxon>
        <taxon>Acidobacteriota</taxon>
        <taxon>Holophagae</taxon>
        <taxon>Holophagales</taxon>
        <taxon>Holophagaceae</taxon>
        <taxon>Mesoterricola</taxon>
    </lineage>
</organism>
<evidence type="ECO:0000313" key="1">
    <source>
        <dbReference type="EMBL" id="BDU74531.1"/>
    </source>
</evidence>
<accession>A0AA48GK66</accession>
<dbReference type="EMBL" id="AP027080">
    <property type="protein sequence ID" value="BDU74531.1"/>
    <property type="molecule type" value="Genomic_DNA"/>
</dbReference>
<dbReference type="Pfam" id="PF12261">
    <property type="entry name" value="T_hemolysin"/>
    <property type="match status" value="1"/>
</dbReference>